<organism evidence="1 2">
    <name type="scientific">Pseudomonas fluorescens</name>
    <dbReference type="NCBI Taxonomy" id="294"/>
    <lineage>
        <taxon>Bacteria</taxon>
        <taxon>Pseudomonadati</taxon>
        <taxon>Pseudomonadota</taxon>
        <taxon>Gammaproteobacteria</taxon>
        <taxon>Pseudomonadales</taxon>
        <taxon>Pseudomonadaceae</taxon>
        <taxon>Pseudomonas</taxon>
    </lineage>
</organism>
<dbReference type="Proteomes" id="UP000059425">
    <property type="component" value="Chromosome"/>
</dbReference>
<sequence length="67" mass="7455">MTNDEVQHKLRYLIGSSYVSSLKAYISELTGRAHVVGPNEGASREWDPNRIRVVANACGTIESFRFG</sequence>
<reference evidence="1 2" key="2">
    <citation type="journal article" date="2018" name="Nature">
        <title>Mutant phenotypes for thousands of bacterial genes of unknown function.</title>
        <authorList>
            <person name="Price M.N."/>
            <person name="Wetmore K.M."/>
            <person name="Waters R.J."/>
            <person name="Callaghan M."/>
            <person name="Ray J."/>
            <person name="Liu H."/>
            <person name="Kuehl J.V."/>
            <person name="Melnyk R.A."/>
            <person name="Lamson J.S."/>
            <person name="Suh Y."/>
            <person name="Carlson H.K."/>
            <person name="Esquivel Z."/>
            <person name="Sadeeshkumar H."/>
            <person name="Chakraborty R."/>
            <person name="Zane G.M."/>
            <person name="Rubin B.E."/>
            <person name="Wall J.D."/>
            <person name="Visel A."/>
            <person name="Bristow J."/>
            <person name="Blow M.J."/>
            <person name="Arkin A.P."/>
            <person name="Deutschbauer A.M."/>
        </authorList>
    </citation>
    <scope>NUCLEOTIDE SEQUENCE [LARGE SCALE GENOMIC DNA]</scope>
    <source>
        <strain evidence="1 2">FW300-N2C3</strain>
    </source>
</reference>
<dbReference type="OrthoDB" id="6966003at2"/>
<evidence type="ECO:0000313" key="1">
    <source>
        <dbReference type="EMBL" id="ALI07616.1"/>
    </source>
</evidence>
<gene>
    <name evidence="1" type="ORF">AO356_12570</name>
</gene>
<proteinExistence type="predicted"/>
<accession>A0A0N9W7X0</accession>
<name>A0A0N9W7X0_PSEFL</name>
<protein>
    <recommendedName>
        <fullName evidence="3">Peptidase inhibitor I78 family protein</fullName>
    </recommendedName>
</protein>
<reference evidence="2" key="1">
    <citation type="submission" date="2015-09" db="EMBL/GenBank/DDBJ databases">
        <title>Whole genome sequence of Pseudomonas fluorescens FW300-N2C3.</title>
        <authorList>
            <person name="Ray J."/>
            <person name="Melnyk R."/>
            <person name="Deutschbauer A."/>
        </authorList>
    </citation>
    <scope>NUCLEOTIDE SEQUENCE [LARGE SCALE GENOMIC DNA]</scope>
    <source>
        <strain evidence="2">FW300-N2C3</strain>
    </source>
</reference>
<dbReference type="EMBL" id="CP012831">
    <property type="protein sequence ID" value="ALI07616.1"/>
    <property type="molecule type" value="Genomic_DNA"/>
</dbReference>
<evidence type="ECO:0008006" key="3">
    <source>
        <dbReference type="Google" id="ProtNLM"/>
    </source>
</evidence>
<evidence type="ECO:0000313" key="2">
    <source>
        <dbReference type="Proteomes" id="UP000059425"/>
    </source>
</evidence>
<dbReference type="RefSeq" id="WP_060740064.1">
    <property type="nucleotide sequence ID" value="NZ_CP012831.1"/>
</dbReference>
<dbReference type="AlphaFoldDB" id="A0A0N9W7X0"/>